<dbReference type="InterPro" id="IPR000014">
    <property type="entry name" value="PAS"/>
</dbReference>
<organism evidence="10 11">
    <name type="scientific">Aquimarina litoralis</name>
    <dbReference type="NCBI Taxonomy" id="584605"/>
    <lineage>
        <taxon>Bacteria</taxon>
        <taxon>Pseudomonadati</taxon>
        <taxon>Bacteroidota</taxon>
        <taxon>Flavobacteriia</taxon>
        <taxon>Flavobacteriales</taxon>
        <taxon>Flavobacteriaceae</taxon>
        <taxon>Aquimarina</taxon>
    </lineage>
</organism>
<dbReference type="InterPro" id="IPR022642">
    <property type="entry name" value="CheR_C"/>
</dbReference>
<dbReference type="Pfam" id="PF00512">
    <property type="entry name" value="HisKA"/>
    <property type="match status" value="1"/>
</dbReference>
<feature type="domain" description="Histidine kinase" evidence="5">
    <location>
        <begin position="1121"/>
        <end position="1335"/>
    </location>
</feature>
<evidence type="ECO:0000313" key="11">
    <source>
        <dbReference type="Proteomes" id="UP001501758"/>
    </source>
</evidence>
<feature type="domain" description="PAS" evidence="6">
    <location>
        <begin position="848"/>
        <end position="925"/>
    </location>
</feature>
<dbReference type="SMART" id="SM00138">
    <property type="entry name" value="MeTrc"/>
    <property type="match status" value="1"/>
</dbReference>
<dbReference type="SUPFAM" id="SSF47384">
    <property type="entry name" value="Homodimeric domain of signal transducing histidine kinase"/>
    <property type="match status" value="1"/>
</dbReference>
<evidence type="ECO:0000256" key="2">
    <source>
        <dbReference type="ARBA" id="ARBA00012438"/>
    </source>
</evidence>
<evidence type="ECO:0000259" key="8">
    <source>
        <dbReference type="PROSITE" id="PS50122"/>
    </source>
</evidence>
<dbReference type="InterPro" id="IPR029063">
    <property type="entry name" value="SAM-dependent_MTases_sf"/>
</dbReference>
<dbReference type="PRINTS" id="PR00996">
    <property type="entry name" value="CHERMTFRASE"/>
</dbReference>
<evidence type="ECO:0000259" key="5">
    <source>
        <dbReference type="PROSITE" id="PS50109"/>
    </source>
</evidence>
<dbReference type="Pfam" id="PF13596">
    <property type="entry name" value="PAS_10"/>
    <property type="match status" value="1"/>
</dbReference>
<feature type="active site" evidence="3">
    <location>
        <position position="144"/>
    </location>
</feature>
<dbReference type="Gene3D" id="1.10.287.130">
    <property type="match status" value="1"/>
</dbReference>
<dbReference type="SMART" id="SM00387">
    <property type="entry name" value="HATPase_c"/>
    <property type="match status" value="1"/>
</dbReference>
<dbReference type="InterPro" id="IPR036097">
    <property type="entry name" value="HisK_dim/P_sf"/>
</dbReference>
<dbReference type="CDD" id="cd00130">
    <property type="entry name" value="PAS"/>
    <property type="match status" value="2"/>
</dbReference>
<feature type="coiled-coil region" evidence="4">
    <location>
        <begin position="647"/>
        <end position="737"/>
    </location>
</feature>
<keyword evidence="3" id="KW-0145">Chemotaxis</keyword>
<sequence length="1350" mass="154431">MVKSENKGNEMSTNQSFPIIGIGSSAGGLKALEEFFDHCPSDTGFAFVIVQHLSPDYKSLMPELLSRHTKMKVAEAQRNEKVKPDHVYLIPGNKNIIIRDGYLVLTKRPPNNQMNFSVDIFFKSLAVEKRDKAICFILSGTGSDGTKGAKSIKEVGGTLFVQSPESARFDGMPRSAISQGLADFVLSPGEMPAELVDFVAHDSFNISSVDDHIEGAQSLERILKMIKSYVGYDFLSYKKPTLFRRTAKRMSITKNKTVADYINYLYEYPEEKFILAKEFLIGVTKFFRDQEAFDELKQKVIPNIVRAKQGSDEPIKVWVVACSTGEEAYSIAILLEEYFYLTKQKGSYKIFATDINEKAVDIASKGVYKESIASEIPQTLLNKYFTVTENSYQINPAIRSNIIFSKHDILQNPPFNKMDLVSCRNMLIYMNSEIQLKVLTSIHFALNEKGYLFIGNSENIGLLDKNFDEVSSKWKIYRNLKPGRLVSQYNNDIWKIGVNAIDSRNGGKKEKVFDKMIKSINSMLMEDLGVVCACVDEGFEIIQASGKLKKYIEFPEEGFTNNLMKMLPDELAIPLTTMIRKIGKSDNNSNSIERIVKILQEDILKEIKLVVKELSLGSVYKKSYLILFFEQKGIELNDLGENVVPSVFAKTAEVEELKEALTETRENLQSTIEELETTNEEMQATNEELMASNEELQSTNEELQSLNEELHTVNAELQEKNTQLLESNSDIENLIKNVNIGTVFLDRNFNIRKFTPAIHQHFQLRVEDIGRPIHHFSGTLGGQDLMELSKTVINTLQSYKREVQSADGTWFSMQIFPYRNQEHVIRGVVINFINIHETKTALKETARANEFLTHLIDTNPGIIYIYDLVKKQNIYSSDNIAKIAGYTGDEIRKLGANLAEKLFHPDDLKAIEKHHKRLKSLNDGEILEVEYRIKHKISKEPIWIYATDKVNERDENGDVISVLGLAQNIDKVKSLQSKLMVSESRLQLAIKGNRAALWEWSDFIKNKAWWSKEFYQLLGYDAKSLKLSFSSFINLIHPEDITKFRKSLEEQVEEQEGLDEDVRIKTKNDGYRWYRVNAKAQKEINGDIQKIVGTLIDIHSKKQSENKMKQLNVELERFAYLASHDLKEPLRTVTSFTKLFKQEYSEVLDENGHTYLDFIENASGRMITLTNDLLQYSQLDDKSLSFETVDLNQIVKEILQDLQKTIDDNKAKILVEKLPEITCDTVQIRQLFQNLISNSLKYRKPDVAPIIQIGSEPKRRDYQFFVKDNGIGIKKEYHEKIFEVFKRLHSQEEYEGTGIGLANCKRIVDNHNGRIWVKSASDKGSSFYFSIAKLTLDKKHEKDELHTAGR</sequence>
<dbReference type="EMBL" id="BAAAGE010000001">
    <property type="protein sequence ID" value="GAA0714437.1"/>
    <property type="molecule type" value="Genomic_DNA"/>
</dbReference>
<comment type="caution">
    <text evidence="10">The sequence shown here is derived from an EMBL/GenBank/DDBJ whole genome shotgun (WGS) entry which is preliminary data.</text>
</comment>
<dbReference type="Pfam" id="PF01739">
    <property type="entry name" value="CheR"/>
    <property type="match status" value="1"/>
</dbReference>
<proteinExistence type="predicted"/>
<evidence type="ECO:0000259" key="9">
    <source>
        <dbReference type="PROSITE" id="PS50123"/>
    </source>
</evidence>
<evidence type="ECO:0000259" key="6">
    <source>
        <dbReference type="PROSITE" id="PS50112"/>
    </source>
</evidence>
<evidence type="ECO:0000256" key="4">
    <source>
        <dbReference type="SAM" id="Coils"/>
    </source>
</evidence>
<dbReference type="SUPFAM" id="SSF55785">
    <property type="entry name" value="PYP-like sensor domain (PAS domain)"/>
    <property type="match status" value="3"/>
</dbReference>
<dbReference type="InterPro" id="IPR050903">
    <property type="entry name" value="Bact_Chemotaxis_MeTrfase"/>
</dbReference>
<dbReference type="SMART" id="SM00388">
    <property type="entry name" value="HisKA"/>
    <property type="match status" value="1"/>
</dbReference>
<dbReference type="SUPFAM" id="SSF53335">
    <property type="entry name" value="S-adenosyl-L-methionine-dependent methyltransferases"/>
    <property type="match status" value="1"/>
</dbReference>
<dbReference type="InterPro" id="IPR035965">
    <property type="entry name" value="PAS-like_dom_sf"/>
</dbReference>
<dbReference type="InterPro" id="IPR022641">
    <property type="entry name" value="CheR_N"/>
</dbReference>
<dbReference type="SUPFAM" id="SSF47757">
    <property type="entry name" value="Chemotaxis receptor methyltransferase CheR, N-terminal domain"/>
    <property type="match status" value="1"/>
</dbReference>
<dbReference type="InterPro" id="IPR000700">
    <property type="entry name" value="PAS-assoc_C"/>
</dbReference>
<dbReference type="CDD" id="cd16434">
    <property type="entry name" value="CheB-CheR_fusion"/>
    <property type="match status" value="1"/>
</dbReference>
<dbReference type="InterPro" id="IPR000780">
    <property type="entry name" value="CheR_MeTrfase"/>
</dbReference>
<dbReference type="SMART" id="SM00091">
    <property type="entry name" value="PAS"/>
    <property type="match status" value="3"/>
</dbReference>
<dbReference type="PROSITE" id="PS50122">
    <property type="entry name" value="CHEB"/>
    <property type="match status" value="1"/>
</dbReference>
<dbReference type="Gene3D" id="3.40.50.150">
    <property type="entry name" value="Vaccinia Virus protein VP39"/>
    <property type="match status" value="1"/>
</dbReference>
<dbReference type="Pfam" id="PF03705">
    <property type="entry name" value="CheR_N"/>
    <property type="match status" value="1"/>
</dbReference>
<dbReference type="Proteomes" id="UP001501758">
    <property type="component" value="Unassembled WGS sequence"/>
</dbReference>
<name>A0ABN1IIE1_9FLAO</name>
<feature type="active site" evidence="3">
    <location>
        <position position="52"/>
    </location>
</feature>
<dbReference type="PANTHER" id="PTHR24422">
    <property type="entry name" value="CHEMOTAXIS PROTEIN METHYLTRANSFERASE"/>
    <property type="match status" value="1"/>
</dbReference>
<dbReference type="InterPro" id="IPR003594">
    <property type="entry name" value="HATPase_dom"/>
</dbReference>
<feature type="domain" description="PAC" evidence="7">
    <location>
        <begin position="927"/>
        <end position="981"/>
    </location>
</feature>
<feature type="domain" description="PAS" evidence="6">
    <location>
        <begin position="1010"/>
        <end position="1055"/>
    </location>
</feature>
<dbReference type="SMART" id="SM00086">
    <property type="entry name" value="PAC"/>
    <property type="match status" value="2"/>
</dbReference>
<dbReference type="InterPro" id="IPR001610">
    <property type="entry name" value="PAC"/>
</dbReference>
<dbReference type="CDD" id="cd00082">
    <property type="entry name" value="HisKA"/>
    <property type="match status" value="1"/>
</dbReference>
<reference evidence="10 11" key="1">
    <citation type="journal article" date="2019" name="Int. J. Syst. Evol. Microbiol.">
        <title>The Global Catalogue of Microorganisms (GCM) 10K type strain sequencing project: providing services to taxonomists for standard genome sequencing and annotation.</title>
        <authorList>
            <consortium name="The Broad Institute Genomics Platform"/>
            <consortium name="The Broad Institute Genome Sequencing Center for Infectious Disease"/>
            <person name="Wu L."/>
            <person name="Ma J."/>
        </authorList>
    </citation>
    <scope>NUCLEOTIDE SEQUENCE [LARGE SCALE GENOMIC DNA]</scope>
    <source>
        <strain evidence="10 11">JCM 15974</strain>
    </source>
</reference>
<dbReference type="InterPro" id="IPR035909">
    <property type="entry name" value="CheB_C"/>
</dbReference>
<dbReference type="Pfam" id="PF01339">
    <property type="entry name" value="CheB_methylest"/>
    <property type="match status" value="1"/>
</dbReference>
<dbReference type="InterPro" id="IPR003661">
    <property type="entry name" value="HisK_dim/P_dom"/>
</dbReference>
<feature type="domain" description="CheB-type methylesterase" evidence="8">
    <location>
        <begin position="13"/>
        <end position="202"/>
    </location>
</feature>
<evidence type="ECO:0000259" key="7">
    <source>
        <dbReference type="PROSITE" id="PS50113"/>
    </source>
</evidence>
<dbReference type="InterPro" id="IPR005467">
    <property type="entry name" value="His_kinase_dom"/>
</dbReference>
<evidence type="ECO:0000256" key="1">
    <source>
        <dbReference type="ARBA" id="ARBA00000085"/>
    </source>
</evidence>
<dbReference type="InterPro" id="IPR036890">
    <property type="entry name" value="HATPase_C_sf"/>
</dbReference>
<dbReference type="PROSITE" id="PS50123">
    <property type="entry name" value="CHER"/>
    <property type="match status" value="1"/>
</dbReference>
<dbReference type="Gene3D" id="3.30.565.10">
    <property type="entry name" value="Histidine kinase-like ATPase, C-terminal domain"/>
    <property type="match status" value="1"/>
</dbReference>
<dbReference type="SUPFAM" id="SSF52738">
    <property type="entry name" value="Methylesterase CheB, C-terminal domain"/>
    <property type="match status" value="1"/>
</dbReference>
<evidence type="ECO:0000256" key="3">
    <source>
        <dbReference type="PROSITE-ProRule" id="PRU00050"/>
    </source>
</evidence>
<comment type="catalytic activity">
    <reaction evidence="1">
        <text>ATP + protein L-histidine = ADP + protein N-phospho-L-histidine.</text>
        <dbReference type="EC" id="2.7.13.3"/>
    </reaction>
</comment>
<dbReference type="PROSITE" id="PS50109">
    <property type="entry name" value="HIS_KIN"/>
    <property type="match status" value="1"/>
</dbReference>
<dbReference type="PROSITE" id="PS50112">
    <property type="entry name" value="PAS"/>
    <property type="match status" value="2"/>
</dbReference>
<dbReference type="PROSITE" id="PS50113">
    <property type="entry name" value="PAC"/>
    <property type="match status" value="2"/>
</dbReference>
<accession>A0ABN1IIE1</accession>
<dbReference type="NCBIfam" id="TIGR00229">
    <property type="entry name" value="sensory_box"/>
    <property type="match status" value="2"/>
</dbReference>
<protein>
    <recommendedName>
        <fullName evidence="2">histidine kinase</fullName>
        <ecNumber evidence="2">2.7.13.3</ecNumber>
    </recommendedName>
</protein>
<gene>
    <name evidence="10" type="ORF">GCM10009430_07630</name>
</gene>
<dbReference type="Gene3D" id="3.30.450.20">
    <property type="entry name" value="PAS domain"/>
    <property type="match status" value="3"/>
</dbReference>
<dbReference type="Pfam" id="PF02518">
    <property type="entry name" value="HATPase_c"/>
    <property type="match status" value="1"/>
</dbReference>
<dbReference type="InterPro" id="IPR013655">
    <property type="entry name" value="PAS_fold_3"/>
</dbReference>
<keyword evidence="11" id="KW-1185">Reference proteome</keyword>
<keyword evidence="3" id="KW-0378">Hydrolase</keyword>
<dbReference type="Pfam" id="PF08447">
    <property type="entry name" value="PAS_3"/>
    <property type="match status" value="2"/>
</dbReference>
<dbReference type="Gene3D" id="3.40.50.180">
    <property type="entry name" value="Methylesterase CheB, C-terminal domain"/>
    <property type="match status" value="1"/>
</dbReference>
<feature type="active site" evidence="3">
    <location>
        <position position="25"/>
    </location>
</feature>
<keyword evidence="4" id="KW-0175">Coiled coil</keyword>
<dbReference type="PANTHER" id="PTHR24422:SF27">
    <property type="entry name" value="PROTEIN-GLUTAMATE O-METHYLTRANSFERASE"/>
    <property type="match status" value="1"/>
</dbReference>
<feature type="domain" description="CheR-type methyltransferase" evidence="9">
    <location>
        <begin position="219"/>
        <end position="460"/>
    </location>
</feature>
<evidence type="ECO:0000313" key="10">
    <source>
        <dbReference type="EMBL" id="GAA0714437.1"/>
    </source>
</evidence>
<feature type="domain" description="PAC" evidence="7">
    <location>
        <begin position="1058"/>
        <end position="1110"/>
    </location>
</feature>
<dbReference type="InterPro" id="IPR000673">
    <property type="entry name" value="Sig_transdc_resp-reg_Me-estase"/>
</dbReference>
<dbReference type="SUPFAM" id="SSF55874">
    <property type="entry name" value="ATPase domain of HSP90 chaperone/DNA topoisomerase II/histidine kinase"/>
    <property type="match status" value="1"/>
</dbReference>
<dbReference type="EC" id="2.7.13.3" evidence="2"/>